<accession>A0AAP0CTJ6</accession>
<comment type="caution">
    <text evidence="3">The sequence shown here is derived from an EMBL/GenBank/DDBJ whole genome shotgun (WGS) entry which is preliminary data.</text>
</comment>
<dbReference type="EMBL" id="JBCNJP010000020">
    <property type="protein sequence ID" value="KAK9060017.1"/>
    <property type="molecule type" value="Genomic_DNA"/>
</dbReference>
<proteinExistence type="predicted"/>
<protein>
    <recommendedName>
        <fullName evidence="2">G-box binding protein multifunctional mosaic region domain-containing protein</fullName>
    </recommendedName>
</protein>
<keyword evidence="4" id="KW-1185">Reference proteome</keyword>
<dbReference type="InterPro" id="IPR012900">
    <property type="entry name" value="MFMR"/>
</dbReference>
<feature type="compositionally biased region" description="Basic and acidic residues" evidence="1">
    <location>
        <begin position="1"/>
        <end position="21"/>
    </location>
</feature>
<dbReference type="AlphaFoldDB" id="A0AAP0CTJ6"/>
<feature type="region of interest" description="Disordered" evidence="1">
    <location>
        <begin position="1"/>
        <end position="44"/>
    </location>
</feature>
<feature type="compositionally biased region" description="Polar residues" evidence="1">
    <location>
        <begin position="22"/>
        <end position="35"/>
    </location>
</feature>
<name>A0AAP0CTJ6_9ASTR</name>
<evidence type="ECO:0000313" key="4">
    <source>
        <dbReference type="Proteomes" id="UP001408789"/>
    </source>
</evidence>
<gene>
    <name evidence="3" type="ORF">SSX86_020721</name>
</gene>
<evidence type="ECO:0000313" key="3">
    <source>
        <dbReference type="EMBL" id="KAK9060017.1"/>
    </source>
</evidence>
<evidence type="ECO:0000259" key="2">
    <source>
        <dbReference type="Pfam" id="PF07777"/>
    </source>
</evidence>
<sequence length="82" mass="8964">MGSSETEKSAKEAEDTPKESKTTNSQEQTSATAKGTVNPDWTGFQPYPMPPHGFLASSPQAHPYMWGVQVLSCIDFQFVALK</sequence>
<evidence type="ECO:0000256" key="1">
    <source>
        <dbReference type="SAM" id="MobiDB-lite"/>
    </source>
</evidence>
<organism evidence="3 4">
    <name type="scientific">Deinandra increscens subsp. villosa</name>
    <dbReference type="NCBI Taxonomy" id="3103831"/>
    <lineage>
        <taxon>Eukaryota</taxon>
        <taxon>Viridiplantae</taxon>
        <taxon>Streptophyta</taxon>
        <taxon>Embryophyta</taxon>
        <taxon>Tracheophyta</taxon>
        <taxon>Spermatophyta</taxon>
        <taxon>Magnoliopsida</taxon>
        <taxon>eudicotyledons</taxon>
        <taxon>Gunneridae</taxon>
        <taxon>Pentapetalae</taxon>
        <taxon>asterids</taxon>
        <taxon>campanulids</taxon>
        <taxon>Asterales</taxon>
        <taxon>Asteraceae</taxon>
        <taxon>Asteroideae</taxon>
        <taxon>Heliantheae alliance</taxon>
        <taxon>Madieae</taxon>
        <taxon>Madiinae</taxon>
        <taxon>Deinandra</taxon>
    </lineage>
</organism>
<dbReference type="Proteomes" id="UP001408789">
    <property type="component" value="Unassembled WGS sequence"/>
</dbReference>
<reference evidence="3 4" key="1">
    <citation type="submission" date="2024-04" db="EMBL/GenBank/DDBJ databases">
        <title>The reference genome of an endangered Asteraceae, Deinandra increscens subsp. villosa, native to the Central Coast of California.</title>
        <authorList>
            <person name="Guilliams M."/>
            <person name="Hasenstab-Lehman K."/>
            <person name="Meyer R."/>
            <person name="Mcevoy S."/>
        </authorList>
    </citation>
    <scope>NUCLEOTIDE SEQUENCE [LARGE SCALE GENOMIC DNA]</scope>
    <source>
        <tissue evidence="3">Leaf</tissue>
    </source>
</reference>
<dbReference type="Pfam" id="PF07777">
    <property type="entry name" value="MFMR"/>
    <property type="match status" value="1"/>
</dbReference>
<feature type="domain" description="G-box binding protein multifunctional mosaic region" evidence="2">
    <location>
        <begin position="1"/>
        <end position="71"/>
    </location>
</feature>